<dbReference type="InterPro" id="IPR008949">
    <property type="entry name" value="Isoprenoid_synthase_dom_sf"/>
</dbReference>
<evidence type="ECO:0000256" key="6">
    <source>
        <dbReference type="RuleBase" id="RU004466"/>
    </source>
</evidence>
<dbReference type="GO" id="GO:0004659">
    <property type="term" value="F:prenyltransferase activity"/>
    <property type="evidence" value="ECO:0007669"/>
    <property type="project" value="InterPro"/>
</dbReference>
<dbReference type="PANTHER" id="PTHR12001:SF69">
    <property type="entry name" value="ALL TRANS-POLYPRENYL-DIPHOSPHATE SYNTHASE PDSS1"/>
    <property type="match status" value="1"/>
</dbReference>
<dbReference type="InterPro" id="IPR033749">
    <property type="entry name" value="Polyprenyl_synt_CS"/>
</dbReference>
<dbReference type="GO" id="GO:0046872">
    <property type="term" value="F:metal ion binding"/>
    <property type="evidence" value="ECO:0007669"/>
    <property type="project" value="UniProtKB-KW"/>
</dbReference>
<dbReference type="Proteomes" id="UP000291832">
    <property type="component" value="Unassembled WGS sequence"/>
</dbReference>
<dbReference type="GO" id="GO:0008299">
    <property type="term" value="P:isoprenoid biosynthetic process"/>
    <property type="evidence" value="ECO:0007669"/>
    <property type="project" value="InterPro"/>
</dbReference>
<dbReference type="SUPFAM" id="SSF48576">
    <property type="entry name" value="Terpenoid synthases"/>
    <property type="match status" value="1"/>
</dbReference>
<accession>A0A4Q7TQ88</accession>
<evidence type="ECO:0000313" key="7">
    <source>
        <dbReference type="EMBL" id="RZT62733.1"/>
    </source>
</evidence>
<organism evidence="7 8">
    <name type="scientific">Leucobacter luti</name>
    <dbReference type="NCBI Taxonomy" id="340320"/>
    <lineage>
        <taxon>Bacteria</taxon>
        <taxon>Bacillati</taxon>
        <taxon>Actinomycetota</taxon>
        <taxon>Actinomycetes</taxon>
        <taxon>Micrococcales</taxon>
        <taxon>Microbacteriaceae</taxon>
        <taxon>Leucobacter</taxon>
    </lineage>
</organism>
<evidence type="ECO:0000256" key="3">
    <source>
        <dbReference type="ARBA" id="ARBA00022679"/>
    </source>
</evidence>
<comment type="cofactor">
    <cofactor evidence="1">
        <name>Mg(2+)</name>
        <dbReference type="ChEBI" id="CHEBI:18420"/>
    </cofactor>
</comment>
<keyword evidence="8" id="KW-1185">Reference proteome</keyword>
<evidence type="ECO:0000313" key="8">
    <source>
        <dbReference type="Proteomes" id="UP000291832"/>
    </source>
</evidence>
<dbReference type="SFLD" id="SFLDG01017">
    <property type="entry name" value="Polyprenyl_Transferase_Like"/>
    <property type="match status" value="1"/>
</dbReference>
<keyword evidence="3 6" id="KW-0808">Transferase</keyword>
<evidence type="ECO:0000256" key="5">
    <source>
        <dbReference type="ARBA" id="ARBA00022842"/>
    </source>
</evidence>
<reference evidence="7 8" key="1">
    <citation type="journal article" date="2015" name="Stand. Genomic Sci.">
        <title>Genomic Encyclopedia of Bacterial and Archaeal Type Strains, Phase III: the genomes of soil and plant-associated and newly described type strains.</title>
        <authorList>
            <person name="Whitman W.B."/>
            <person name="Woyke T."/>
            <person name="Klenk H.P."/>
            <person name="Zhou Y."/>
            <person name="Lilburn T.G."/>
            <person name="Beck B.J."/>
            <person name="De Vos P."/>
            <person name="Vandamme P."/>
            <person name="Eisen J.A."/>
            <person name="Garrity G."/>
            <person name="Hugenholtz P."/>
            <person name="Kyrpides N.C."/>
        </authorList>
    </citation>
    <scope>NUCLEOTIDE SEQUENCE [LARGE SCALE GENOMIC DNA]</scope>
    <source>
        <strain evidence="7 8">RF6</strain>
    </source>
</reference>
<comment type="caution">
    <text evidence="7">The sequence shown here is derived from an EMBL/GenBank/DDBJ whole genome shotgun (WGS) entry which is preliminary data.</text>
</comment>
<dbReference type="EMBL" id="SHKI01000006">
    <property type="protein sequence ID" value="RZT62733.1"/>
    <property type="molecule type" value="Genomic_DNA"/>
</dbReference>
<evidence type="ECO:0000256" key="1">
    <source>
        <dbReference type="ARBA" id="ARBA00001946"/>
    </source>
</evidence>
<dbReference type="CDD" id="cd00685">
    <property type="entry name" value="Trans_IPPS_HT"/>
    <property type="match status" value="1"/>
</dbReference>
<evidence type="ECO:0000256" key="2">
    <source>
        <dbReference type="ARBA" id="ARBA00006706"/>
    </source>
</evidence>
<evidence type="ECO:0000256" key="4">
    <source>
        <dbReference type="ARBA" id="ARBA00022723"/>
    </source>
</evidence>
<dbReference type="AlphaFoldDB" id="A0A4Q7TQ88"/>
<dbReference type="PROSITE" id="PS00444">
    <property type="entry name" value="POLYPRENYL_SYNTHASE_2"/>
    <property type="match status" value="1"/>
</dbReference>
<dbReference type="Gene3D" id="1.10.600.10">
    <property type="entry name" value="Farnesyl Diphosphate Synthase"/>
    <property type="match status" value="1"/>
</dbReference>
<protein>
    <submittedName>
        <fullName evidence="7">Heptaprenyl diphosphate synthase</fullName>
    </submittedName>
</protein>
<keyword evidence="4" id="KW-0479">Metal-binding</keyword>
<dbReference type="Pfam" id="PF00348">
    <property type="entry name" value="polyprenyl_synt"/>
    <property type="match status" value="1"/>
</dbReference>
<dbReference type="InterPro" id="IPR000092">
    <property type="entry name" value="Polyprenyl_synt"/>
</dbReference>
<comment type="similarity">
    <text evidence="2 6">Belongs to the FPP/GGPP synthase family.</text>
</comment>
<name>A0A4Q7TQ88_9MICO</name>
<gene>
    <name evidence="7" type="ORF">EV139_2434</name>
</gene>
<dbReference type="SFLD" id="SFLDS00005">
    <property type="entry name" value="Isoprenoid_Synthase_Type_I"/>
    <property type="match status" value="1"/>
</dbReference>
<keyword evidence="5" id="KW-0460">Magnesium</keyword>
<sequence length="353" mass="37697">MNRPIAEDTATQALPMRLFRGAQDRRHAKQLQDQLELIEAGLMEHLAFASPVADAPARYLMSAGGKRIRPMLTLLTSELGDGPGELVRRAAQAVEMTHLASLYHDDVMDDAKLRRGVPAAQTVWSNSVAILAGDLLFARASSLVSGMGEEAIMLQAQTFERLCLGQLHETVGPRPEDDPIAHYIQVLADKTGALIATAARMGVMFGNAPVEYADPVMEYGERIGVAFQLIDDVIDLSPQKEQTGKRAGTDLRAGVATLPLLLLRQRVAAGAGGADAELLAQIEAGVAEIEGGADASVLDAAVVALRAHEVTRETEATARRWATEAVAALDILPKSAVKRALEQMADSIVSREG</sequence>
<dbReference type="PANTHER" id="PTHR12001">
    <property type="entry name" value="GERANYLGERANYL PYROPHOSPHATE SYNTHASE"/>
    <property type="match status" value="1"/>
</dbReference>
<proteinExistence type="inferred from homology"/>